<gene>
    <name evidence="2" type="ORF">FC50_GL001391</name>
</gene>
<dbReference type="EMBL" id="AZFJ01000049">
    <property type="protein sequence ID" value="KRL85985.1"/>
    <property type="molecule type" value="Genomic_DNA"/>
</dbReference>
<dbReference type="AlphaFoldDB" id="A0A0R1TXP0"/>
<dbReference type="InterPro" id="IPR050706">
    <property type="entry name" value="Cyclic-di-GMP_PDE-like"/>
</dbReference>
<dbReference type="PATRIC" id="fig|1423783.4.peg.1432"/>
<dbReference type="PANTHER" id="PTHR33121">
    <property type="entry name" value="CYCLIC DI-GMP PHOSPHODIESTERASE PDEF"/>
    <property type="match status" value="1"/>
</dbReference>
<sequence>MTPAAVAGQLNGQHLTSEWRMPMYRYFIQPQLDKINHTLIGYELLMKQYVHDGWRPPRSFASIPAHTIAEVLVETTAKLALKIGSVSVNLNRTQLLNPEINRSLIQAQNFLRPLRLNVELTEEKEDAPVTMAQMRPMLEAYVERGMQVCLDDVGSGENQLDHVRQLVPYASEIKFALQNFDGGLDDPDMRARVVFWRDFARARGLRFILEGVEDARDDAIVDELGVNLRQGYFYGKPRLLKLDAGDPEQ</sequence>
<dbReference type="InterPro" id="IPR035919">
    <property type="entry name" value="EAL_sf"/>
</dbReference>
<dbReference type="SMART" id="SM00052">
    <property type="entry name" value="EAL"/>
    <property type="match status" value="1"/>
</dbReference>
<dbReference type="Gene3D" id="3.20.20.450">
    <property type="entry name" value="EAL domain"/>
    <property type="match status" value="1"/>
</dbReference>
<dbReference type="Pfam" id="PF00563">
    <property type="entry name" value="EAL"/>
    <property type="match status" value="1"/>
</dbReference>
<evidence type="ECO:0000313" key="2">
    <source>
        <dbReference type="EMBL" id="KRL85985.1"/>
    </source>
</evidence>
<dbReference type="PANTHER" id="PTHR33121:SF70">
    <property type="entry name" value="SIGNALING PROTEIN YKOW"/>
    <property type="match status" value="1"/>
</dbReference>
<dbReference type="Proteomes" id="UP000051922">
    <property type="component" value="Unassembled WGS sequence"/>
</dbReference>
<dbReference type="SUPFAM" id="SSF141868">
    <property type="entry name" value="EAL domain-like"/>
    <property type="match status" value="1"/>
</dbReference>
<reference evidence="2 3" key="1">
    <citation type="journal article" date="2015" name="Genome Announc.">
        <title>Expanding the biotechnology potential of lactobacilli through comparative genomics of 213 strains and associated genera.</title>
        <authorList>
            <person name="Sun Z."/>
            <person name="Harris H.M."/>
            <person name="McCann A."/>
            <person name="Guo C."/>
            <person name="Argimon S."/>
            <person name="Zhang W."/>
            <person name="Yang X."/>
            <person name="Jeffery I.B."/>
            <person name="Cooney J.C."/>
            <person name="Kagawa T.F."/>
            <person name="Liu W."/>
            <person name="Song Y."/>
            <person name="Salvetti E."/>
            <person name="Wrobel A."/>
            <person name="Rasinkangas P."/>
            <person name="Parkhill J."/>
            <person name="Rea M.C."/>
            <person name="O'Sullivan O."/>
            <person name="Ritari J."/>
            <person name="Douillard F.P."/>
            <person name="Paul Ross R."/>
            <person name="Yang R."/>
            <person name="Briner A.E."/>
            <person name="Felis G.E."/>
            <person name="de Vos W.M."/>
            <person name="Barrangou R."/>
            <person name="Klaenhammer T.R."/>
            <person name="Caufield P.W."/>
            <person name="Cui Y."/>
            <person name="Zhang H."/>
            <person name="O'Toole P.W."/>
        </authorList>
    </citation>
    <scope>NUCLEOTIDE SEQUENCE [LARGE SCALE GENOMIC DNA]</scope>
    <source>
        <strain evidence="2 3">DSM 15945</strain>
    </source>
</reference>
<accession>A0A0R1TXP0</accession>
<dbReference type="PROSITE" id="PS50883">
    <property type="entry name" value="EAL"/>
    <property type="match status" value="1"/>
</dbReference>
<dbReference type="GO" id="GO:0071111">
    <property type="term" value="F:cyclic-guanylate-specific phosphodiesterase activity"/>
    <property type="evidence" value="ECO:0007669"/>
    <property type="project" value="InterPro"/>
</dbReference>
<organism evidence="2 3">
    <name type="scientific">Lacticaseibacillus pantheris DSM 15945 = JCM 12539 = NBRC 106106</name>
    <dbReference type="NCBI Taxonomy" id="1423783"/>
    <lineage>
        <taxon>Bacteria</taxon>
        <taxon>Bacillati</taxon>
        <taxon>Bacillota</taxon>
        <taxon>Bacilli</taxon>
        <taxon>Lactobacillales</taxon>
        <taxon>Lactobacillaceae</taxon>
        <taxon>Lacticaseibacillus</taxon>
    </lineage>
</organism>
<name>A0A0R1TXP0_9LACO</name>
<proteinExistence type="predicted"/>
<keyword evidence="3" id="KW-1185">Reference proteome</keyword>
<evidence type="ECO:0000313" key="3">
    <source>
        <dbReference type="Proteomes" id="UP000051922"/>
    </source>
</evidence>
<feature type="domain" description="EAL" evidence="1">
    <location>
        <begin position="3"/>
        <end position="249"/>
    </location>
</feature>
<protein>
    <submittedName>
        <fullName evidence="2">C-di-GMP-specific phosphodiesterase</fullName>
    </submittedName>
</protein>
<dbReference type="STRING" id="1423783.FC50_GL001391"/>
<dbReference type="InterPro" id="IPR001633">
    <property type="entry name" value="EAL_dom"/>
</dbReference>
<evidence type="ECO:0000259" key="1">
    <source>
        <dbReference type="PROSITE" id="PS50883"/>
    </source>
</evidence>
<comment type="caution">
    <text evidence="2">The sequence shown here is derived from an EMBL/GenBank/DDBJ whole genome shotgun (WGS) entry which is preliminary data.</text>
</comment>